<dbReference type="Gene3D" id="3.90.1150.220">
    <property type="match status" value="1"/>
</dbReference>
<reference evidence="2 4" key="1">
    <citation type="submission" date="2019-09" db="EMBL/GenBank/DDBJ databases">
        <authorList>
            <person name="Raiko M."/>
            <person name="Komissarov A."/>
            <person name="Rhodes A."/>
            <person name="Kliver S."/>
            <person name="Lim-Fong G."/>
            <person name="Kwan J."/>
            <person name="O'Brien S.J."/>
            <person name="Lopez J.V."/>
        </authorList>
    </citation>
    <scope>NUCLEOTIDE SEQUENCE [LARGE SCALE GENOMIC DNA]</scope>
    <source>
        <strain evidence="2">Kwan_BN1</strain>
    </source>
</reference>
<evidence type="ECO:0000313" key="2">
    <source>
        <dbReference type="EMBL" id="KAF6017193.1"/>
    </source>
</evidence>
<protein>
    <recommendedName>
        <fullName evidence="1">Non-structural maintenance of chromosomes element 1 homolog</fullName>
        <ecNumber evidence="1">2.3.2.27</ecNumber>
    </recommendedName>
</protein>
<reference evidence="2 4" key="2">
    <citation type="submission" date="2020-06" db="EMBL/GenBank/DDBJ databases">
        <title>Draft genome of Bugula neritina, a colonial animal packing powerful symbionts and potential medicines.</title>
        <authorList>
            <person name="Rayko M."/>
        </authorList>
    </citation>
    <scope>NUCLEOTIDE SEQUENCE [LARGE SCALE GENOMIC DNA]</scope>
    <source>
        <strain evidence="2">Kwan_BN1</strain>
    </source>
</reference>
<comment type="caution">
    <text evidence="2">The sequence shown here is derived from an EMBL/GenBank/DDBJ whole genome shotgun (WGS) entry which is preliminary data.</text>
</comment>
<keyword evidence="1" id="KW-0233">DNA recombination</keyword>
<accession>A0A7J7ITE5</accession>
<dbReference type="Gene3D" id="3.30.40.10">
    <property type="entry name" value="Zinc/RING finger domain, C3HC4 (zinc finger)"/>
    <property type="match status" value="1"/>
</dbReference>
<dbReference type="OrthoDB" id="185455at2759"/>
<gene>
    <name evidence="3" type="ORF">EB796_018812</name>
    <name evidence="2" type="ORF">EB796_024523</name>
</gene>
<proteinExistence type="inferred from homology"/>
<dbReference type="Pfam" id="PF07574">
    <property type="entry name" value="SMC_Nse1"/>
    <property type="match status" value="1"/>
</dbReference>
<comment type="similarity">
    <text evidence="1">Belongs to the NSE1 family.</text>
</comment>
<keyword evidence="1" id="KW-0539">Nucleus</keyword>
<dbReference type="Gene3D" id="1.10.10.10">
    <property type="entry name" value="Winged helix-like DNA-binding domain superfamily/Winged helix DNA-binding domain"/>
    <property type="match status" value="1"/>
</dbReference>
<organism evidence="2 4">
    <name type="scientific">Bugula neritina</name>
    <name type="common">Brown bryozoan</name>
    <name type="synonym">Sertularia neritina</name>
    <dbReference type="NCBI Taxonomy" id="10212"/>
    <lineage>
        <taxon>Eukaryota</taxon>
        <taxon>Metazoa</taxon>
        <taxon>Spiralia</taxon>
        <taxon>Lophotrochozoa</taxon>
        <taxon>Bryozoa</taxon>
        <taxon>Gymnolaemata</taxon>
        <taxon>Cheilostomatida</taxon>
        <taxon>Flustrina</taxon>
        <taxon>Buguloidea</taxon>
        <taxon>Bugulidae</taxon>
        <taxon>Bugula</taxon>
    </lineage>
</organism>
<keyword evidence="1" id="KW-0227">DNA damage</keyword>
<evidence type="ECO:0000313" key="3">
    <source>
        <dbReference type="EMBL" id="KAF6022886.1"/>
    </source>
</evidence>
<dbReference type="AlphaFoldDB" id="A0A7J7ITE5"/>
<sequence>MERELSLSQKMFLQSILHYGFMDSSTVKASYQSCRERYDEPTNLEDLRNFLRDINAQIRFMDIEVRKGFDEDSGLACYVAINTVDNPFLQGTGKYTLKQMEYFKMLMKLIVLSDEGSITMVDALNAVDSLDFKLSKHEAAQLIEKDWVTSDKWLKGVTPFQLDRTQDEEYVADNTMITLGTRSIVELERYIRDTFSEYVKDCNICTRICIRGLVCRQCEHKVHAGCVKSYLSKQKQQIPLCPNKQCGVQRSELLGYHKSRQRANQSQH</sequence>
<dbReference type="EMBL" id="VXIV02002794">
    <property type="protein sequence ID" value="KAF6022886.1"/>
    <property type="molecule type" value="Genomic_DNA"/>
</dbReference>
<keyword evidence="1" id="KW-0808">Transferase</keyword>
<dbReference type="Proteomes" id="UP000593567">
    <property type="component" value="Unassembled WGS sequence"/>
</dbReference>
<keyword evidence="1" id="KW-0234">DNA repair</keyword>
<dbReference type="PANTHER" id="PTHR20973">
    <property type="entry name" value="NON-SMC ELEMENT 1-RELATED"/>
    <property type="match status" value="1"/>
</dbReference>
<dbReference type="PANTHER" id="PTHR20973:SF0">
    <property type="entry name" value="NON-STRUCTURAL MAINTENANCE OF CHROMOSOMES ELEMENT 1 HOMOLOG"/>
    <property type="match status" value="1"/>
</dbReference>
<dbReference type="GO" id="GO:0061630">
    <property type="term" value="F:ubiquitin protein ligase activity"/>
    <property type="evidence" value="ECO:0007669"/>
    <property type="project" value="UniProtKB-EC"/>
</dbReference>
<comment type="catalytic activity">
    <reaction evidence="1">
        <text>S-ubiquitinyl-[E2 ubiquitin-conjugating enzyme]-L-cysteine + [acceptor protein]-L-lysine = [E2 ubiquitin-conjugating enzyme]-L-cysteine + N(6)-ubiquitinyl-[acceptor protein]-L-lysine.</text>
        <dbReference type="EC" id="2.3.2.27"/>
    </reaction>
</comment>
<comment type="subcellular location">
    <subcellularLocation>
        <location evidence="1">Nucleus</location>
    </subcellularLocation>
</comment>
<evidence type="ECO:0000313" key="4">
    <source>
        <dbReference type="Proteomes" id="UP000593567"/>
    </source>
</evidence>
<dbReference type="GO" id="GO:0030915">
    <property type="term" value="C:Smc5-Smc6 complex"/>
    <property type="evidence" value="ECO:0007669"/>
    <property type="project" value="UniProtKB-UniRule"/>
</dbReference>
<dbReference type="EC" id="2.3.2.27" evidence="1"/>
<keyword evidence="1" id="KW-0833">Ubl conjugation pathway</keyword>
<keyword evidence="1" id="KW-0863">Zinc-finger</keyword>
<name>A0A7J7ITE5_BUGNE</name>
<dbReference type="InterPro" id="IPR013083">
    <property type="entry name" value="Znf_RING/FYVE/PHD"/>
</dbReference>
<dbReference type="InterPro" id="IPR036388">
    <property type="entry name" value="WH-like_DNA-bd_sf"/>
</dbReference>
<dbReference type="GO" id="GO:0005634">
    <property type="term" value="C:nucleus"/>
    <property type="evidence" value="ECO:0007669"/>
    <property type="project" value="UniProtKB-SubCell"/>
</dbReference>
<keyword evidence="1" id="KW-0862">Zinc</keyword>
<dbReference type="GO" id="GO:0000724">
    <property type="term" value="P:double-strand break repair via homologous recombination"/>
    <property type="evidence" value="ECO:0007669"/>
    <property type="project" value="TreeGrafter"/>
</dbReference>
<comment type="subunit">
    <text evidence="1">Component of the Smc5-Smc6 complex.</text>
</comment>
<evidence type="ECO:0000256" key="1">
    <source>
        <dbReference type="RuleBase" id="RU368018"/>
    </source>
</evidence>
<dbReference type="InterPro" id="IPR011513">
    <property type="entry name" value="Nse1"/>
</dbReference>
<keyword evidence="1" id="KW-0479">Metal-binding</keyword>
<keyword evidence="4" id="KW-1185">Reference proteome</keyword>
<dbReference type="GO" id="GO:0008270">
    <property type="term" value="F:zinc ion binding"/>
    <property type="evidence" value="ECO:0007669"/>
    <property type="project" value="UniProtKB-KW"/>
</dbReference>
<dbReference type="EMBL" id="VXIV02003425">
    <property type="protein sequence ID" value="KAF6017193.1"/>
    <property type="molecule type" value="Genomic_DNA"/>
</dbReference>